<dbReference type="AlphaFoldDB" id="A0A1H5ZQH5"/>
<organism evidence="3 4">
    <name type="scientific">Halpernia humi</name>
    <dbReference type="NCBI Taxonomy" id="493375"/>
    <lineage>
        <taxon>Bacteria</taxon>
        <taxon>Pseudomonadati</taxon>
        <taxon>Bacteroidota</taxon>
        <taxon>Flavobacteriia</taxon>
        <taxon>Flavobacteriales</taxon>
        <taxon>Weeksellaceae</taxon>
        <taxon>Chryseobacterium group</taxon>
        <taxon>Halpernia</taxon>
    </lineage>
</organism>
<reference evidence="4" key="1">
    <citation type="submission" date="2016-10" db="EMBL/GenBank/DDBJ databases">
        <authorList>
            <person name="Varghese N."/>
            <person name="Submissions S."/>
        </authorList>
    </citation>
    <scope>NUCLEOTIDE SEQUENCE [LARGE SCALE GENOMIC DNA]</scope>
    <source>
        <strain evidence="4">DSM 21580</strain>
    </source>
</reference>
<sequence length="86" mass="9343">MGVIGAMASMLITNAFVAGGSVVTGAPSTKPNKPNAKNKPSKARWRTAEPSRYFGRRSKIVTAETPKGPQKMKLKNALKKDFEFTF</sequence>
<feature type="chain" id="PRO_5009291813" evidence="2">
    <location>
        <begin position="18"/>
        <end position="86"/>
    </location>
</feature>
<evidence type="ECO:0000256" key="1">
    <source>
        <dbReference type="SAM" id="MobiDB-lite"/>
    </source>
</evidence>
<evidence type="ECO:0000313" key="3">
    <source>
        <dbReference type="EMBL" id="SEG38803.1"/>
    </source>
</evidence>
<gene>
    <name evidence="3" type="ORF">SAMN05421847_2157</name>
</gene>
<evidence type="ECO:0000256" key="2">
    <source>
        <dbReference type="SAM" id="SignalP"/>
    </source>
</evidence>
<feature type="compositionally biased region" description="Low complexity" evidence="1">
    <location>
        <begin position="26"/>
        <end position="38"/>
    </location>
</feature>
<proteinExistence type="predicted"/>
<keyword evidence="2" id="KW-0732">Signal</keyword>
<evidence type="ECO:0000313" key="4">
    <source>
        <dbReference type="Proteomes" id="UP000236738"/>
    </source>
</evidence>
<feature type="signal peptide" evidence="2">
    <location>
        <begin position="1"/>
        <end position="17"/>
    </location>
</feature>
<dbReference type="EMBL" id="FNUS01000005">
    <property type="protein sequence ID" value="SEG38803.1"/>
    <property type="molecule type" value="Genomic_DNA"/>
</dbReference>
<dbReference type="RefSeq" id="WP_221405533.1">
    <property type="nucleotide sequence ID" value="NZ_FNUS01000005.1"/>
</dbReference>
<dbReference type="Proteomes" id="UP000236738">
    <property type="component" value="Unassembled WGS sequence"/>
</dbReference>
<feature type="region of interest" description="Disordered" evidence="1">
    <location>
        <begin position="24"/>
        <end position="47"/>
    </location>
</feature>
<name>A0A1H5ZQH5_9FLAO</name>
<accession>A0A1H5ZQH5</accession>
<keyword evidence="4" id="KW-1185">Reference proteome</keyword>
<protein>
    <submittedName>
        <fullName evidence="3">Uncharacterized protein</fullName>
    </submittedName>
</protein>